<evidence type="ECO:0000313" key="5">
    <source>
        <dbReference type="EMBL" id="SHG12004.1"/>
    </source>
</evidence>
<dbReference type="GO" id="GO:0003700">
    <property type="term" value="F:DNA-binding transcription factor activity"/>
    <property type="evidence" value="ECO:0007669"/>
    <property type="project" value="TreeGrafter"/>
</dbReference>
<dbReference type="InterPro" id="IPR001647">
    <property type="entry name" value="HTH_TetR"/>
</dbReference>
<proteinExistence type="predicted"/>
<evidence type="ECO:0000259" key="4">
    <source>
        <dbReference type="PROSITE" id="PS50977"/>
    </source>
</evidence>
<keyword evidence="6" id="KW-1185">Reference proteome</keyword>
<dbReference type="Gene3D" id="1.10.357.10">
    <property type="entry name" value="Tetracycline Repressor, domain 2"/>
    <property type="match status" value="1"/>
</dbReference>
<evidence type="ECO:0000256" key="2">
    <source>
        <dbReference type="PROSITE-ProRule" id="PRU00335"/>
    </source>
</evidence>
<dbReference type="InterPro" id="IPR050109">
    <property type="entry name" value="HTH-type_TetR-like_transc_reg"/>
</dbReference>
<feature type="DNA-binding region" description="H-T-H motif" evidence="2">
    <location>
        <begin position="54"/>
        <end position="73"/>
    </location>
</feature>
<keyword evidence="1 2" id="KW-0238">DNA-binding</keyword>
<feature type="region of interest" description="Disordered" evidence="3">
    <location>
        <begin position="1"/>
        <end position="29"/>
    </location>
</feature>
<dbReference type="EMBL" id="FQVU01000002">
    <property type="protein sequence ID" value="SHG12004.1"/>
    <property type="molecule type" value="Genomic_DNA"/>
</dbReference>
<dbReference type="Proteomes" id="UP000186132">
    <property type="component" value="Unassembled WGS sequence"/>
</dbReference>
<dbReference type="InterPro" id="IPR009057">
    <property type="entry name" value="Homeodomain-like_sf"/>
</dbReference>
<dbReference type="SUPFAM" id="SSF46689">
    <property type="entry name" value="Homeodomain-like"/>
    <property type="match status" value="1"/>
</dbReference>
<dbReference type="STRING" id="1206085.SAMN05443575_1425"/>
<reference evidence="5 6" key="1">
    <citation type="submission" date="2016-11" db="EMBL/GenBank/DDBJ databases">
        <authorList>
            <person name="Jaros S."/>
            <person name="Januszkiewicz K."/>
            <person name="Wedrychowicz H."/>
        </authorList>
    </citation>
    <scope>NUCLEOTIDE SEQUENCE [LARGE SCALE GENOMIC DNA]</scope>
    <source>
        <strain evidence="5 6">DSM 45627</strain>
    </source>
</reference>
<evidence type="ECO:0000256" key="1">
    <source>
        <dbReference type="ARBA" id="ARBA00023125"/>
    </source>
</evidence>
<sequence>MGTDVKADDALTPAAGPARRGRPPQSPAEAEAVRARIVAATAAVFAERGSRGLSVALIIERAGIARPTFYRYFGNAEAPLQAVLDASDHALADGLQAALDGAQDEVQMVVSGIDAYLAWARGHGPALRPLFSELHDPNSPVSPHRERTLGMLRARLIDRFERLGRTPPPAPDIDVLLNTFEYVGFRIATAEPGDGVDADWARHTMARVAAALLATPADLPAVLAEPGFLRSTR</sequence>
<dbReference type="PANTHER" id="PTHR30055">
    <property type="entry name" value="HTH-TYPE TRANSCRIPTIONAL REGULATOR RUTR"/>
    <property type="match status" value="1"/>
</dbReference>
<dbReference type="PANTHER" id="PTHR30055:SF223">
    <property type="entry name" value="HTH-TYPE TRANSCRIPTIONAL REGULATOR UIDR"/>
    <property type="match status" value="1"/>
</dbReference>
<accession>A0A1M5H7U0</accession>
<dbReference type="PROSITE" id="PS50977">
    <property type="entry name" value="HTH_TETR_2"/>
    <property type="match status" value="1"/>
</dbReference>
<dbReference type="OrthoDB" id="4364312at2"/>
<dbReference type="Pfam" id="PF00440">
    <property type="entry name" value="TetR_N"/>
    <property type="match status" value="1"/>
</dbReference>
<evidence type="ECO:0000313" key="6">
    <source>
        <dbReference type="Proteomes" id="UP000186132"/>
    </source>
</evidence>
<protein>
    <submittedName>
        <fullName evidence="5">Transcriptional regulator, TetR family</fullName>
    </submittedName>
</protein>
<dbReference type="PRINTS" id="PR00455">
    <property type="entry name" value="HTHTETR"/>
</dbReference>
<gene>
    <name evidence="5" type="ORF">SAMN05443575_1425</name>
</gene>
<dbReference type="AlphaFoldDB" id="A0A1M5H7U0"/>
<evidence type="ECO:0000256" key="3">
    <source>
        <dbReference type="SAM" id="MobiDB-lite"/>
    </source>
</evidence>
<dbReference type="GO" id="GO:0000976">
    <property type="term" value="F:transcription cis-regulatory region binding"/>
    <property type="evidence" value="ECO:0007669"/>
    <property type="project" value="TreeGrafter"/>
</dbReference>
<feature type="domain" description="HTH tetR-type" evidence="4">
    <location>
        <begin position="31"/>
        <end position="91"/>
    </location>
</feature>
<name>A0A1M5H7U0_9ACTN</name>
<organism evidence="5 6">
    <name type="scientific">Jatrophihabitans endophyticus</name>
    <dbReference type="NCBI Taxonomy" id="1206085"/>
    <lineage>
        <taxon>Bacteria</taxon>
        <taxon>Bacillati</taxon>
        <taxon>Actinomycetota</taxon>
        <taxon>Actinomycetes</taxon>
        <taxon>Jatrophihabitantales</taxon>
        <taxon>Jatrophihabitantaceae</taxon>
        <taxon>Jatrophihabitans</taxon>
    </lineage>
</organism>
<dbReference type="RefSeq" id="WP_073388052.1">
    <property type="nucleotide sequence ID" value="NZ_FQVU01000002.1"/>
</dbReference>